<keyword evidence="4 9" id="KW-0812">Transmembrane</keyword>
<evidence type="ECO:0000256" key="3">
    <source>
        <dbReference type="ARBA" id="ARBA00022448"/>
    </source>
</evidence>
<accession>A0A7S1XVR6</accession>
<evidence type="ECO:0000256" key="8">
    <source>
        <dbReference type="ARBA" id="ARBA00023136"/>
    </source>
</evidence>
<feature type="transmembrane region" description="Helical" evidence="9">
    <location>
        <begin position="712"/>
        <end position="731"/>
    </location>
</feature>
<evidence type="ECO:0000256" key="6">
    <source>
        <dbReference type="ARBA" id="ARBA00022989"/>
    </source>
</evidence>
<feature type="transmembrane region" description="Helical" evidence="9">
    <location>
        <begin position="839"/>
        <end position="861"/>
    </location>
</feature>
<comment type="similarity">
    <text evidence="2 9">Belongs to the V-ATPase 116 kDa subunit family.</text>
</comment>
<organism evidence="12">
    <name type="scientific">Phaeomonas parva</name>
    <dbReference type="NCBI Taxonomy" id="124430"/>
    <lineage>
        <taxon>Eukaryota</taxon>
        <taxon>Sar</taxon>
        <taxon>Stramenopiles</taxon>
        <taxon>Ochrophyta</taxon>
        <taxon>Pinguiophyceae</taxon>
        <taxon>Pinguiochrysidales</taxon>
        <taxon>Pinguiochrysidaceae</taxon>
        <taxon>Phaeomonas</taxon>
    </lineage>
</organism>
<comment type="subcellular location">
    <subcellularLocation>
        <location evidence="1">Membrane</location>
        <topology evidence="1">Multi-pass membrane protein</topology>
    </subcellularLocation>
</comment>
<dbReference type="GO" id="GO:0000220">
    <property type="term" value="C:vacuolar proton-transporting V-type ATPase, V0 domain"/>
    <property type="evidence" value="ECO:0007669"/>
    <property type="project" value="InterPro"/>
</dbReference>
<feature type="region of interest" description="Disordered" evidence="11">
    <location>
        <begin position="743"/>
        <end position="773"/>
    </location>
</feature>
<evidence type="ECO:0000256" key="5">
    <source>
        <dbReference type="ARBA" id="ARBA00022781"/>
    </source>
</evidence>
<keyword evidence="7 9" id="KW-0406">Ion transport</keyword>
<dbReference type="EMBL" id="HBGJ01035110">
    <property type="protein sequence ID" value="CAD9263862.1"/>
    <property type="molecule type" value="Transcribed_RNA"/>
</dbReference>
<dbReference type="GO" id="GO:0051117">
    <property type="term" value="F:ATPase binding"/>
    <property type="evidence" value="ECO:0007669"/>
    <property type="project" value="TreeGrafter"/>
</dbReference>
<comment type="function">
    <text evidence="9">Essential component of the vacuolar proton pump (V-ATPase), a multimeric enzyme that catalyzes the translocation of protons across the membranes. Required for assembly and activity of the V-ATPase.</text>
</comment>
<dbReference type="PANTHER" id="PTHR11629:SF63">
    <property type="entry name" value="V-TYPE PROTON ATPASE SUBUNIT A"/>
    <property type="match status" value="1"/>
</dbReference>
<feature type="region of interest" description="Disordered" evidence="11">
    <location>
        <begin position="165"/>
        <end position="185"/>
    </location>
</feature>
<reference evidence="12" key="1">
    <citation type="submission" date="2021-01" db="EMBL/GenBank/DDBJ databases">
        <authorList>
            <person name="Corre E."/>
            <person name="Pelletier E."/>
            <person name="Niang G."/>
            <person name="Scheremetjew M."/>
            <person name="Finn R."/>
            <person name="Kale V."/>
            <person name="Holt S."/>
            <person name="Cochrane G."/>
            <person name="Meng A."/>
            <person name="Brown T."/>
            <person name="Cohen L."/>
        </authorList>
    </citation>
    <scope>NUCLEOTIDE SEQUENCE</scope>
    <source>
        <strain evidence="12">CCMP2877</strain>
    </source>
</reference>
<feature type="transmembrane region" description="Helical" evidence="9">
    <location>
        <begin position="593"/>
        <end position="616"/>
    </location>
</feature>
<evidence type="ECO:0000256" key="9">
    <source>
        <dbReference type="RuleBase" id="RU361189"/>
    </source>
</evidence>
<evidence type="ECO:0000256" key="7">
    <source>
        <dbReference type="ARBA" id="ARBA00023065"/>
    </source>
</evidence>
<dbReference type="GO" id="GO:0007035">
    <property type="term" value="P:vacuolar acidification"/>
    <property type="evidence" value="ECO:0007669"/>
    <property type="project" value="TreeGrafter"/>
</dbReference>
<proteinExistence type="inferred from homology"/>
<dbReference type="PIRSF" id="PIRSF001293">
    <property type="entry name" value="ATP6V0A1"/>
    <property type="match status" value="1"/>
</dbReference>
<gene>
    <name evidence="12" type="ORF">PPAR1163_LOCUS22247</name>
</gene>
<dbReference type="AlphaFoldDB" id="A0A7S1XVR6"/>
<evidence type="ECO:0000256" key="4">
    <source>
        <dbReference type="ARBA" id="ARBA00022692"/>
    </source>
</evidence>
<evidence type="ECO:0000256" key="11">
    <source>
        <dbReference type="SAM" id="MobiDB-lite"/>
    </source>
</evidence>
<evidence type="ECO:0000256" key="1">
    <source>
        <dbReference type="ARBA" id="ARBA00004141"/>
    </source>
</evidence>
<evidence type="ECO:0000256" key="2">
    <source>
        <dbReference type="ARBA" id="ARBA00009904"/>
    </source>
</evidence>
<evidence type="ECO:0000313" key="12">
    <source>
        <dbReference type="EMBL" id="CAD9263862.1"/>
    </source>
</evidence>
<dbReference type="InterPro" id="IPR002490">
    <property type="entry name" value="V-ATPase_116kDa_su"/>
</dbReference>
<feature type="transmembrane region" description="Helical" evidence="9">
    <location>
        <begin position="806"/>
        <end position="824"/>
    </location>
</feature>
<keyword evidence="5 9" id="KW-0375">Hydrogen ion transport</keyword>
<protein>
    <recommendedName>
        <fullName evidence="9">V-type proton ATPase subunit a</fullName>
    </recommendedName>
</protein>
<evidence type="ECO:0000256" key="10">
    <source>
        <dbReference type="SAM" id="Coils"/>
    </source>
</evidence>
<keyword evidence="3 9" id="KW-0813">Transport</keyword>
<keyword evidence="6 9" id="KW-1133">Transmembrane helix</keyword>
<sequence>MGSWFRSEPMKYMSLIVHEDAAHAVVSALGRTGAVQFTDLNPEATPFQRRYVSAIKRCDELERKLRYFAAQVQEMGLTPQSAGSVDQFLRSSLFGPGRKDTAKSGSHLLETLEGDLEGHEGQLVELSEMSKRLTREYNEKLEYQEVLVKARSLFRDEGSQLIMVAESKSDESGPGSRKNSSSQPLLDADFQAEDVSSMRISFVAGILPQADKGRFERMLFRATRGNCYLRCLDVDTPMTDPRTGVSAHKVVFIVFYKSENVGEKIQRICDAFAANTYPVPDMDRTDDITAQLEDNFAELNDARVVLKHNHNTRYQLCLRLAQHLEEWTWIILKEKSTYHTLNMFKDDVRGCLRGEGWVVASQHDEAVAVANQAGASYGNASVALEEVHFVAATPPTHFKTNKFTYAYQEFVNTYGVPRYREINPALFTAVTFPYLFGIMYGDIGHGLFLFLAGVFLVARESAHEGQKLSEMMAGMHAARYMILMMGAFAVYAGLIYNDCFSLGLDLFGSKWDWGSDPEEGEEAQLKDGRSIGDEESVYPFGIDPAWHIADNELEFFNSIKMKMSVILGVIQMTFGVCLRTWNASNNKEWVDIIFECIPMFIFDLSFFGYMCLLIFIKWTINWDERMLEASCVCVLDEGASAPCSNTTGTYYAGGDTSRDVCDPETYDAADLCLQDMGGETGGCQPPNIIATLIGIVLQPGDVEEPMYAGQGGLQSALLLLMFMSVPVLLLAKPLILRHQHQAALGPRSDSQSSDTPLAARDEEAAHHGGHGGHGHGGEFEFGEIMIHQAIETIEFVLGMVSNTASYLRLWALSLAHTELATVFWEKAMLAGLASGNPVFIFAAYAVFAVVTFGVLLCMDVLECYLHALRLHWVEFQNKFFRADGYRFKPFDFKAVIKNADI</sequence>
<feature type="transmembrane region" description="Helical" evidence="9">
    <location>
        <begin position="563"/>
        <end position="581"/>
    </location>
</feature>
<dbReference type="PANTHER" id="PTHR11629">
    <property type="entry name" value="VACUOLAR PROTON ATPASES"/>
    <property type="match status" value="1"/>
</dbReference>
<name>A0A7S1XVR6_9STRA</name>
<feature type="transmembrane region" description="Helical" evidence="9">
    <location>
        <begin position="477"/>
        <end position="496"/>
    </location>
</feature>
<keyword evidence="8 9" id="KW-0472">Membrane</keyword>
<keyword evidence="10" id="KW-0175">Coiled coil</keyword>
<feature type="transmembrane region" description="Helical" evidence="9">
    <location>
        <begin position="434"/>
        <end position="457"/>
    </location>
</feature>
<dbReference type="GO" id="GO:0046961">
    <property type="term" value="F:proton-transporting ATPase activity, rotational mechanism"/>
    <property type="evidence" value="ECO:0007669"/>
    <property type="project" value="InterPro"/>
</dbReference>
<dbReference type="InterPro" id="IPR026028">
    <property type="entry name" value="V-type_ATPase_116kDa_su_euka"/>
</dbReference>
<dbReference type="Pfam" id="PF01496">
    <property type="entry name" value="V_ATPase_I"/>
    <property type="match status" value="1"/>
</dbReference>
<feature type="coiled-coil region" evidence="10">
    <location>
        <begin position="109"/>
        <end position="136"/>
    </location>
</feature>